<dbReference type="RefSeq" id="WP_107569084.1">
    <property type="nucleotide sequence ID" value="NZ_PYYB01000001.1"/>
</dbReference>
<evidence type="ECO:0000313" key="2">
    <source>
        <dbReference type="Proteomes" id="UP000240739"/>
    </source>
</evidence>
<reference evidence="1 2" key="1">
    <citation type="submission" date="2018-03" db="EMBL/GenBank/DDBJ databases">
        <title>Aquarubrobacter algicola gen. nov., sp. nov., a novel actinobacterium isolated from shallow eutrophic lake during the end of cyanobacterial harmful algal blooms.</title>
        <authorList>
            <person name="Chun S.J."/>
        </authorList>
    </citation>
    <scope>NUCLEOTIDE SEQUENCE [LARGE SCALE GENOMIC DNA]</scope>
    <source>
        <strain evidence="1 2">Seoho-28</strain>
    </source>
</reference>
<proteinExistence type="predicted"/>
<dbReference type="PROSITE" id="PS50096">
    <property type="entry name" value="IQ"/>
    <property type="match status" value="1"/>
</dbReference>
<organism evidence="1 2">
    <name type="scientific">Paraconexibacter algicola</name>
    <dbReference type="NCBI Taxonomy" id="2133960"/>
    <lineage>
        <taxon>Bacteria</taxon>
        <taxon>Bacillati</taxon>
        <taxon>Actinomycetota</taxon>
        <taxon>Thermoleophilia</taxon>
        <taxon>Solirubrobacterales</taxon>
        <taxon>Paraconexibacteraceae</taxon>
        <taxon>Paraconexibacter</taxon>
    </lineage>
</organism>
<dbReference type="EMBL" id="PYYB01000001">
    <property type="protein sequence ID" value="PTL60438.1"/>
    <property type="molecule type" value="Genomic_DNA"/>
</dbReference>
<dbReference type="AlphaFoldDB" id="A0A2T4UMJ0"/>
<dbReference type="OrthoDB" id="2594539at2"/>
<protein>
    <recommendedName>
        <fullName evidence="3">DUF559 domain-containing protein</fullName>
    </recommendedName>
</protein>
<keyword evidence="2" id="KW-1185">Reference proteome</keyword>
<sequence length="284" mass="32136">MDPLRARASRQLGLVARWQLLADGVPRSTIDGRVAELRALHAGVYLTGWAPATPEQRRWAATLTAPWTVLSHESACLQWRLLDRLAGRDVVTRPGAHGVELHDGLRVHYSTLLRGNVARVAGFAITTPERTIIDCWPRLGAWQRRTMLREALRTRRTTVARLQLVLRGHRGRRGVGQLRRLLREWSALPFDRCRSDAEAYALTVFARHGIPIPLVNTRVAGEEADFHWPERRLILELDGPQWHRFKELDARKTAAWVRAGQTVRRLPTDLVFAPDEAPLLAAAS</sequence>
<gene>
    <name evidence="1" type="ORF">C7Y72_12705</name>
</gene>
<evidence type="ECO:0000313" key="1">
    <source>
        <dbReference type="EMBL" id="PTL60438.1"/>
    </source>
</evidence>
<name>A0A2T4UMJ0_9ACTN</name>
<comment type="caution">
    <text evidence="1">The sequence shown here is derived from an EMBL/GenBank/DDBJ whole genome shotgun (WGS) entry which is preliminary data.</text>
</comment>
<dbReference type="Proteomes" id="UP000240739">
    <property type="component" value="Unassembled WGS sequence"/>
</dbReference>
<accession>A0A2T4UMJ0</accession>
<evidence type="ECO:0008006" key="3">
    <source>
        <dbReference type="Google" id="ProtNLM"/>
    </source>
</evidence>